<comment type="caution">
    <text evidence="7">The sequence shown here is derived from an EMBL/GenBank/DDBJ whole genome shotgun (WGS) entry which is preliminary data.</text>
</comment>
<gene>
    <name evidence="7" type="ORF">FEZ63_14265</name>
</gene>
<dbReference type="RefSeq" id="WP_150945555.1">
    <property type="nucleotide sequence ID" value="NZ_VCMV01000021.1"/>
</dbReference>
<dbReference type="PIRSF" id="PIRSF006278">
    <property type="entry name" value="ACCD_DCysDesulf"/>
    <property type="match status" value="1"/>
</dbReference>
<dbReference type="SUPFAM" id="SSF53686">
    <property type="entry name" value="Tryptophan synthase beta subunit-like PLP-dependent enzymes"/>
    <property type="match status" value="1"/>
</dbReference>
<evidence type="ECO:0000256" key="1">
    <source>
        <dbReference type="ARBA" id="ARBA00001933"/>
    </source>
</evidence>
<reference evidence="7 8" key="1">
    <citation type="journal article" date="2019" name="Microorganisms">
        <title>Genome Insights into the Novel Species Microvirga brassicacearum, a Rapeseed Endophyte with Biotechnological Potential.</title>
        <authorList>
            <person name="Jimenez-Gomez A."/>
            <person name="Saati-Santamaria Z."/>
            <person name="Igual J.M."/>
            <person name="Rivas R."/>
            <person name="Mateos P.F."/>
            <person name="Garcia-Fraile P."/>
        </authorList>
    </citation>
    <scope>NUCLEOTIDE SEQUENCE [LARGE SCALE GENOMIC DNA]</scope>
    <source>
        <strain evidence="7 8">CDVBN77</strain>
    </source>
</reference>
<keyword evidence="3 5" id="KW-0663">Pyridoxal phosphate</keyword>
<dbReference type="Proteomes" id="UP000325684">
    <property type="component" value="Unassembled WGS sequence"/>
</dbReference>
<dbReference type="PANTHER" id="PTHR43780">
    <property type="entry name" value="1-AMINOCYCLOPROPANE-1-CARBOXYLATE DEAMINASE-RELATED"/>
    <property type="match status" value="1"/>
</dbReference>
<dbReference type="AlphaFoldDB" id="A0A5N3PA09"/>
<protein>
    <submittedName>
        <fullName evidence="7">Pyridoxal-phosphate dependent enzyme</fullName>
    </submittedName>
</protein>
<evidence type="ECO:0000256" key="2">
    <source>
        <dbReference type="ARBA" id="ARBA00008639"/>
    </source>
</evidence>
<dbReference type="InterPro" id="IPR027278">
    <property type="entry name" value="ACCD_DCysDesulf"/>
</dbReference>
<dbReference type="OrthoDB" id="9801249at2"/>
<comment type="similarity">
    <text evidence="2">Belongs to the ACC deaminase/D-cysteine desulfhydrase family.</text>
</comment>
<comment type="cofactor">
    <cofactor evidence="1">
        <name>pyridoxal 5'-phosphate</name>
        <dbReference type="ChEBI" id="CHEBI:597326"/>
    </cofactor>
</comment>
<feature type="active site" description="Nucleophile" evidence="4">
    <location>
        <position position="75"/>
    </location>
</feature>
<organism evidence="7 8">
    <name type="scientific">Microvirga brassicacearum</name>
    <dbReference type="NCBI Taxonomy" id="2580413"/>
    <lineage>
        <taxon>Bacteria</taxon>
        <taxon>Pseudomonadati</taxon>
        <taxon>Pseudomonadota</taxon>
        <taxon>Alphaproteobacteria</taxon>
        <taxon>Hyphomicrobiales</taxon>
        <taxon>Methylobacteriaceae</taxon>
        <taxon>Microvirga</taxon>
    </lineage>
</organism>
<evidence type="ECO:0000256" key="3">
    <source>
        <dbReference type="ARBA" id="ARBA00022898"/>
    </source>
</evidence>
<evidence type="ECO:0000313" key="8">
    <source>
        <dbReference type="Proteomes" id="UP000325684"/>
    </source>
</evidence>
<feature type="domain" description="Tryptophan synthase beta chain-like PALP" evidence="6">
    <location>
        <begin position="10"/>
        <end position="312"/>
    </location>
</feature>
<evidence type="ECO:0000256" key="5">
    <source>
        <dbReference type="PIRSR" id="PIRSR006278-2"/>
    </source>
</evidence>
<dbReference type="PANTHER" id="PTHR43780:SF2">
    <property type="entry name" value="1-AMINOCYCLOPROPANE-1-CARBOXYLATE DEAMINASE-RELATED"/>
    <property type="match status" value="1"/>
</dbReference>
<dbReference type="GO" id="GO:0019148">
    <property type="term" value="F:D-cysteine desulfhydrase activity"/>
    <property type="evidence" value="ECO:0007669"/>
    <property type="project" value="TreeGrafter"/>
</dbReference>
<sequence length="321" mass="34127">MLSAFPRVDLVGGPTPLEPMHRVGAVAGHPQLWIKRDDCMPLAFGGNKVRSLEFWIGEALAQGSDILVVAGALPSNQCRLTAAAAAKTGLDALVLYAGDASAPLRGNALVTERMGAEIRRLGPVGEEERGRLARQAVAELAAAGRRPYLIGDPLTGALGYARAAEELSEQASALNLDLRHIVLPGSMGVTEAGMIFGAALLDLPWTFHLISVEYDAPVLRQRLDAILKGLWRHTGREPRPDLLDLVRIDVSQLGGGYGIATEASLQAASDFARYEALVLEQTYVAKTFAGLLSRVAHRSIPVDEAACILHTGGTPSIFETA</sequence>
<accession>A0A5N3PA09</accession>
<proteinExistence type="inferred from homology"/>
<evidence type="ECO:0000313" key="7">
    <source>
        <dbReference type="EMBL" id="KAB0266521.1"/>
    </source>
</evidence>
<feature type="modified residue" description="N6-(pyridoxal phosphate)lysine" evidence="5">
    <location>
        <position position="48"/>
    </location>
</feature>
<dbReference type="Gene3D" id="3.40.50.1100">
    <property type="match status" value="2"/>
</dbReference>
<keyword evidence="8" id="KW-1185">Reference proteome</keyword>
<dbReference type="InterPro" id="IPR001926">
    <property type="entry name" value="TrpB-like_PALP"/>
</dbReference>
<name>A0A5N3PA09_9HYPH</name>
<evidence type="ECO:0000259" key="6">
    <source>
        <dbReference type="Pfam" id="PF00291"/>
    </source>
</evidence>
<dbReference type="InterPro" id="IPR036052">
    <property type="entry name" value="TrpB-like_PALP_sf"/>
</dbReference>
<evidence type="ECO:0000256" key="4">
    <source>
        <dbReference type="PIRSR" id="PIRSR006278-1"/>
    </source>
</evidence>
<dbReference type="EMBL" id="VCMV01000021">
    <property type="protein sequence ID" value="KAB0266521.1"/>
    <property type="molecule type" value="Genomic_DNA"/>
</dbReference>
<dbReference type="Pfam" id="PF00291">
    <property type="entry name" value="PALP"/>
    <property type="match status" value="1"/>
</dbReference>